<keyword evidence="5 6" id="KW-0472">Membrane</keyword>
<dbReference type="EMBL" id="PDDX01000001">
    <property type="protein sequence ID" value="PHI30381.1"/>
    <property type="molecule type" value="Genomic_DNA"/>
</dbReference>
<dbReference type="GO" id="GO:0005886">
    <property type="term" value="C:plasma membrane"/>
    <property type="evidence" value="ECO:0007669"/>
    <property type="project" value="UniProtKB-SubCell"/>
</dbReference>
<accession>A0A2C6DNK1</accession>
<dbReference type="GO" id="GO:0022857">
    <property type="term" value="F:transmembrane transporter activity"/>
    <property type="evidence" value="ECO:0007669"/>
    <property type="project" value="InterPro"/>
</dbReference>
<feature type="transmembrane region" description="Helical" evidence="6">
    <location>
        <begin position="340"/>
        <end position="361"/>
    </location>
</feature>
<evidence type="ECO:0000256" key="3">
    <source>
        <dbReference type="ARBA" id="ARBA00022692"/>
    </source>
</evidence>
<sequence>MTWSIFLNRYQHIKSNIFISAAIIALLQFTHALEYMMVGPLFKYISDDLGLPIGAAGYVTGAYTAASVVSGIVSFLFIDRLDKKRTLTINLALLAIITAITPFSPGLSTLLILRILAGLVGGITLGIGLALLLNRAPPEIRGRIIAIVVGAFSAVSLLGLPLSLYLAEHLSWHAPFWLIAAICVICLPLVSYCLPEETAEKITRPAAQSLSMSPAVLLASVANAVSNFAPFVIIPILVPILINLTQIPSDQIPLAFFVGGLSSYIGTHLAGRLADKWGALWTGSAASLLYCLTLVLLALNMINGYWFMILFMFSTYMRIVSSSVMSSYFPDNAHRAGFNLLQTAQTNLAATVAFFIPAALLGNNDVSSASISTILHLAIIAGALLPLYLWILSRILKRRAISQVAKITSP</sequence>
<dbReference type="InterPro" id="IPR020846">
    <property type="entry name" value="MFS_dom"/>
</dbReference>
<keyword evidence="9" id="KW-1185">Reference proteome</keyword>
<dbReference type="Gene3D" id="1.20.1250.20">
    <property type="entry name" value="MFS general substrate transporter like domains"/>
    <property type="match status" value="1"/>
</dbReference>
<feature type="transmembrane region" description="Helical" evidence="6">
    <location>
        <begin position="144"/>
        <end position="166"/>
    </location>
</feature>
<dbReference type="STRING" id="1111728.GCA_000427805_04203"/>
<evidence type="ECO:0000256" key="4">
    <source>
        <dbReference type="ARBA" id="ARBA00022989"/>
    </source>
</evidence>
<reference evidence="9" key="1">
    <citation type="submission" date="2017-09" db="EMBL/GenBank/DDBJ databases">
        <title>FDA dAtabase for Regulatory Grade micrObial Sequences (FDA-ARGOS): Supporting development and validation of Infectious Disease Dx tests.</title>
        <authorList>
            <person name="Minogue T."/>
            <person name="Wolcott M."/>
            <person name="Wasieloski L."/>
            <person name="Aguilar W."/>
            <person name="Moore D."/>
            <person name="Tallon L."/>
            <person name="Sadzewicz L."/>
            <person name="Ott S."/>
            <person name="Zhao X."/>
            <person name="Nagaraj S."/>
            <person name="Vavikolanu K."/>
            <person name="Aluvathingal J."/>
            <person name="Nadendla S."/>
            <person name="Sichtig H."/>
        </authorList>
    </citation>
    <scope>NUCLEOTIDE SEQUENCE [LARGE SCALE GENOMIC DNA]</scope>
    <source>
        <strain evidence="9">FDAARGOS_387</strain>
    </source>
</reference>
<feature type="transmembrane region" description="Helical" evidence="6">
    <location>
        <begin position="278"/>
        <end position="299"/>
    </location>
</feature>
<proteinExistence type="predicted"/>
<dbReference type="Pfam" id="PF07690">
    <property type="entry name" value="MFS_1"/>
    <property type="match status" value="1"/>
</dbReference>
<evidence type="ECO:0000313" key="9">
    <source>
        <dbReference type="Proteomes" id="UP000224974"/>
    </source>
</evidence>
<keyword evidence="4 6" id="KW-1133">Transmembrane helix</keyword>
<dbReference type="PANTHER" id="PTHR43124:SF3">
    <property type="entry name" value="CHLORAMPHENICOL EFFLUX PUMP RV0191"/>
    <property type="match status" value="1"/>
</dbReference>
<dbReference type="PROSITE" id="PS50850">
    <property type="entry name" value="MFS"/>
    <property type="match status" value="1"/>
</dbReference>
<gene>
    <name evidence="8" type="ORF">CRN84_14070</name>
</gene>
<dbReference type="InterPro" id="IPR036259">
    <property type="entry name" value="MFS_trans_sf"/>
</dbReference>
<feature type="transmembrane region" description="Helical" evidence="6">
    <location>
        <begin position="172"/>
        <end position="194"/>
    </location>
</feature>
<dbReference type="InterPro" id="IPR050189">
    <property type="entry name" value="MFS_Efflux_Transporters"/>
</dbReference>
<dbReference type="Proteomes" id="UP000224974">
    <property type="component" value="Unassembled WGS sequence"/>
</dbReference>
<feature type="transmembrane region" description="Helical" evidence="6">
    <location>
        <begin position="111"/>
        <end position="132"/>
    </location>
</feature>
<evidence type="ECO:0000313" key="8">
    <source>
        <dbReference type="EMBL" id="PHI30381.1"/>
    </source>
</evidence>
<dbReference type="SUPFAM" id="SSF103473">
    <property type="entry name" value="MFS general substrate transporter"/>
    <property type="match status" value="1"/>
</dbReference>
<dbReference type="AlphaFoldDB" id="A0A2C6DNK1"/>
<feature type="transmembrane region" description="Helical" evidence="6">
    <location>
        <begin position="373"/>
        <end position="392"/>
    </location>
</feature>
<feature type="transmembrane region" description="Helical" evidence="6">
    <location>
        <begin position="87"/>
        <end position="105"/>
    </location>
</feature>
<evidence type="ECO:0000256" key="6">
    <source>
        <dbReference type="SAM" id="Phobius"/>
    </source>
</evidence>
<protein>
    <submittedName>
        <fullName evidence="8">MFS transporter</fullName>
    </submittedName>
</protein>
<evidence type="ECO:0000256" key="1">
    <source>
        <dbReference type="ARBA" id="ARBA00004651"/>
    </source>
</evidence>
<comment type="caution">
    <text evidence="8">The sequence shown here is derived from an EMBL/GenBank/DDBJ whole genome shotgun (WGS) entry which is preliminary data.</text>
</comment>
<feature type="transmembrane region" description="Helical" evidence="6">
    <location>
        <begin position="56"/>
        <end position="78"/>
    </location>
</feature>
<name>A0A2C6DNK1_9GAMM</name>
<dbReference type="OrthoDB" id="6711882at2"/>
<feature type="transmembrane region" description="Helical" evidence="6">
    <location>
        <begin position="305"/>
        <end position="328"/>
    </location>
</feature>
<keyword evidence="2" id="KW-1003">Cell membrane</keyword>
<dbReference type="InterPro" id="IPR011701">
    <property type="entry name" value="MFS"/>
</dbReference>
<evidence type="ECO:0000259" key="7">
    <source>
        <dbReference type="PROSITE" id="PS50850"/>
    </source>
</evidence>
<feature type="transmembrane region" description="Helical" evidence="6">
    <location>
        <begin position="254"/>
        <end position="271"/>
    </location>
</feature>
<organism evidence="8 9">
    <name type="scientific">Budvicia aquatica</name>
    <dbReference type="NCBI Taxonomy" id="82979"/>
    <lineage>
        <taxon>Bacteria</taxon>
        <taxon>Pseudomonadati</taxon>
        <taxon>Pseudomonadota</taxon>
        <taxon>Gammaproteobacteria</taxon>
        <taxon>Enterobacterales</taxon>
        <taxon>Budviciaceae</taxon>
        <taxon>Budvicia</taxon>
    </lineage>
</organism>
<feature type="transmembrane region" description="Helical" evidence="6">
    <location>
        <begin position="215"/>
        <end position="242"/>
    </location>
</feature>
<feature type="domain" description="Major facilitator superfamily (MFS) profile" evidence="7">
    <location>
        <begin position="20"/>
        <end position="394"/>
    </location>
</feature>
<evidence type="ECO:0000256" key="5">
    <source>
        <dbReference type="ARBA" id="ARBA00023136"/>
    </source>
</evidence>
<dbReference type="PANTHER" id="PTHR43124">
    <property type="entry name" value="PURINE EFFLUX PUMP PBUE"/>
    <property type="match status" value="1"/>
</dbReference>
<evidence type="ECO:0000256" key="2">
    <source>
        <dbReference type="ARBA" id="ARBA00022475"/>
    </source>
</evidence>
<comment type="subcellular location">
    <subcellularLocation>
        <location evidence="1">Cell membrane</location>
        <topology evidence="1">Multi-pass membrane protein</topology>
    </subcellularLocation>
</comment>
<keyword evidence="3 6" id="KW-0812">Transmembrane</keyword>